<dbReference type="PROSITE" id="PS51123">
    <property type="entry name" value="OMPA_2"/>
    <property type="match status" value="1"/>
</dbReference>
<accession>A0A251WXN5</accession>
<keyword evidence="3" id="KW-0998">Cell outer membrane</keyword>
<keyword evidence="2 4" id="KW-0472">Membrane</keyword>
<dbReference type="CDD" id="cd07185">
    <property type="entry name" value="OmpA_C-like"/>
    <property type="match status" value="1"/>
</dbReference>
<dbReference type="PANTHER" id="PTHR30329:SF21">
    <property type="entry name" value="LIPOPROTEIN YIAD-RELATED"/>
    <property type="match status" value="1"/>
</dbReference>
<dbReference type="EMBL" id="MSPP01000003">
    <property type="protein sequence ID" value="OUD08878.1"/>
    <property type="molecule type" value="Genomic_DNA"/>
</dbReference>
<gene>
    <name evidence="6" type="ORF">BVC71_09145</name>
</gene>
<comment type="subcellular location">
    <subcellularLocation>
        <location evidence="1">Cell outer membrane</location>
    </subcellularLocation>
</comment>
<dbReference type="InterPro" id="IPR036737">
    <property type="entry name" value="OmpA-like_sf"/>
</dbReference>
<evidence type="ECO:0000313" key="6">
    <source>
        <dbReference type="EMBL" id="OUD08878.1"/>
    </source>
</evidence>
<evidence type="ECO:0000256" key="4">
    <source>
        <dbReference type="PROSITE-ProRule" id="PRU00473"/>
    </source>
</evidence>
<dbReference type="Proteomes" id="UP000194664">
    <property type="component" value="Unassembled WGS sequence"/>
</dbReference>
<proteinExistence type="predicted"/>
<dbReference type="PRINTS" id="PR01021">
    <property type="entry name" value="OMPADOMAIN"/>
</dbReference>
<name>A0A251WXN5_9RHOB</name>
<reference evidence="6 7" key="1">
    <citation type="submission" date="2016-12" db="EMBL/GenBank/DDBJ databases">
        <title>The draft genome sequence of HSLHS2.</title>
        <authorList>
            <person name="Hu D."/>
            <person name="Wang L."/>
            <person name="Shao Z."/>
        </authorList>
    </citation>
    <scope>NUCLEOTIDE SEQUENCE [LARGE SCALE GENOMIC DNA]</scope>
    <source>
        <strain evidence="6">MCCC 1A06712</strain>
    </source>
</reference>
<evidence type="ECO:0000259" key="5">
    <source>
        <dbReference type="PROSITE" id="PS51123"/>
    </source>
</evidence>
<evidence type="ECO:0000256" key="1">
    <source>
        <dbReference type="ARBA" id="ARBA00004442"/>
    </source>
</evidence>
<dbReference type="InterPro" id="IPR006665">
    <property type="entry name" value="OmpA-like"/>
</dbReference>
<evidence type="ECO:0000256" key="3">
    <source>
        <dbReference type="ARBA" id="ARBA00023237"/>
    </source>
</evidence>
<protein>
    <recommendedName>
        <fullName evidence="5">OmpA-like domain-containing protein</fullName>
    </recommendedName>
</protein>
<comment type="caution">
    <text evidence="6">The sequence shown here is derived from an EMBL/GenBank/DDBJ whole genome shotgun (WGS) entry which is preliminary data.</text>
</comment>
<evidence type="ECO:0000256" key="2">
    <source>
        <dbReference type="ARBA" id="ARBA00023136"/>
    </source>
</evidence>
<sequence length="234" mass="25554">MVTYWINGAMQGTGMKRTIFITAAAATLLTACGNADVSMASFYREVGSGLDDGAFGSATMNNTLIQTGQQSYAINLNRRFEAEVPTTINFAFNSTALDDQSRAVLQAQADFIRQFPEVRFKVYGHTDLVGAAGYNRQLGLRRAETVVLYLQSLGIERSRLEAVVSFGETQPLIVSEGRERANRRTVTEVSGFVEDNPLVLHKDYANIIFREYIQSGTARSGLSGIAGSEVATEQ</sequence>
<dbReference type="Gene3D" id="3.30.1330.60">
    <property type="entry name" value="OmpA-like domain"/>
    <property type="match status" value="1"/>
</dbReference>
<keyword evidence="7" id="KW-1185">Reference proteome</keyword>
<dbReference type="Pfam" id="PF00691">
    <property type="entry name" value="OmpA"/>
    <property type="match status" value="1"/>
</dbReference>
<dbReference type="SUPFAM" id="SSF103088">
    <property type="entry name" value="OmpA-like"/>
    <property type="match status" value="1"/>
</dbReference>
<dbReference type="PANTHER" id="PTHR30329">
    <property type="entry name" value="STATOR ELEMENT OF FLAGELLAR MOTOR COMPLEX"/>
    <property type="match status" value="1"/>
</dbReference>
<dbReference type="InterPro" id="IPR050330">
    <property type="entry name" value="Bact_OuterMem_StrucFunc"/>
</dbReference>
<dbReference type="GO" id="GO:0009279">
    <property type="term" value="C:cell outer membrane"/>
    <property type="evidence" value="ECO:0007669"/>
    <property type="project" value="UniProtKB-SubCell"/>
</dbReference>
<dbReference type="AlphaFoldDB" id="A0A251WXN5"/>
<feature type="domain" description="OmpA-like" evidence="5">
    <location>
        <begin position="78"/>
        <end position="193"/>
    </location>
</feature>
<dbReference type="InterPro" id="IPR006664">
    <property type="entry name" value="OMP_bac"/>
</dbReference>
<evidence type="ECO:0000313" key="7">
    <source>
        <dbReference type="Proteomes" id="UP000194664"/>
    </source>
</evidence>
<organism evidence="6 7">
    <name type="scientific">Marivivens niveibacter</name>
    <dbReference type="NCBI Taxonomy" id="1930667"/>
    <lineage>
        <taxon>Bacteria</taxon>
        <taxon>Pseudomonadati</taxon>
        <taxon>Pseudomonadota</taxon>
        <taxon>Alphaproteobacteria</taxon>
        <taxon>Rhodobacterales</taxon>
        <taxon>Paracoccaceae</taxon>
        <taxon>Marivivens group</taxon>
        <taxon>Marivivens</taxon>
    </lineage>
</organism>